<protein>
    <recommendedName>
        <fullName evidence="3">IS110 family transposase</fullName>
    </recommendedName>
</protein>
<evidence type="ECO:0000313" key="1">
    <source>
        <dbReference type="EMBL" id="CAH2405075.1"/>
    </source>
</evidence>
<comment type="caution">
    <text evidence="1">The sequence shown here is derived from an EMBL/GenBank/DDBJ whole genome shotgun (WGS) entry which is preliminary data.</text>
</comment>
<reference evidence="1 2" key="1">
    <citation type="submission" date="2022-03" db="EMBL/GenBank/DDBJ databases">
        <authorList>
            <person name="Brunel B."/>
        </authorList>
    </citation>
    <scope>NUCLEOTIDE SEQUENCE [LARGE SCALE GENOMIC DNA]</scope>
    <source>
        <strain evidence="1">STM5069sample</strain>
    </source>
</reference>
<name>A0ABM9E7G2_9HYPH</name>
<keyword evidence="2" id="KW-1185">Reference proteome</keyword>
<sequence>MLARIPIGIFGTDFDRASISSHNKSRMTLAACQAQFRVLTPPRETSPLIYVKGVSSLHHRRGMKRVLRNVVVKILNRQRAKEKRE</sequence>
<evidence type="ECO:0000313" key="2">
    <source>
        <dbReference type="Proteomes" id="UP001153050"/>
    </source>
</evidence>
<dbReference type="Proteomes" id="UP001153050">
    <property type="component" value="Unassembled WGS sequence"/>
</dbReference>
<dbReference type="EMBL" id="CAKXZT010000141">
    <property type="protein sequence ID" value="CAH2405075.1"/>
    <property type="molecule type" value="Genomic_DNA"/>
</dbReference>
<evidence type="ECO:0008006" key="3">
    <source>
        <dbReference type="Google" id="ProtNLM"/>
    </source>
</evidence>
<organism evidence="1 2">
    <name type="scientific">Mesorhizobium escarrei</name>
    <dbReference type="NCBI Taxonomy" id="666018"/>
    <lineage>
        <taxon>Bacteria</taxon>
        <taxon>Pseudomonadati</taxon>
        <taxon>Pseudomonadota</taxon>
        <taxon>Alphaproteobacteria</taxon>
        <taxon>Hyphomicrobiales</taxon>
        <taxon>Phyllobacteriaceae</taxon>
        <taxon>Mesorhizobium</taxon>
    </lineage>
</organism>
<accession>A0ABM9E7G2</accession>
<proteinExistence type="predicted"/>
<gene>
    <name evidence="1" type="ORF">MES5069_450045</name>
</gene>